<dbReference type="EMBL" id="JAOAOG010000171">
    <property type="protein sequence ID" value="KAJ6243301.1"/>
    <property type="molecule type" value="Genomic_DNA"/>
</dbReference>
<keyword evidence="2" id="KW-0813">Transport</keyword>
<dbReference type="PANTHER" id="PTHR23316">
    <property type="entry name" value="IMPORTIN ALPHA"/>
    <property type="match status" value="1"/>
</dbReference>
<comment type="similarity">
    <text evidence="1">Belongs to the importin alpha family.</text>
</comment>
<dbReference type="SUPFAM" id="SSF48371">
    <property type="entry name" value="ARM repeat"/>
    <property type="match status" value="1"/>
</dbReference>
<accession>A0ABQ8YFC7</accession>
<feature type="coiled-coil region" evidence="4">
    <location>
        <begin position="383"/>
        <end position="415"/>
    </location>
</feature>
<reference evidence="5" key="1">
    <citation type="submission" date="2022-08" db="EMBL/GenBank/DDBJ databases">
        <title>Novel sulfate-reducing endosymbionts in the free-living metamonad Anaeramoeba.</title>
        <authorList>
            <person name="Jerlstrom-Hultqvist J."/>
            <person name="Cepicka I."/>
            <person name="Gallot-Lavallee L."/>
            <person name="Salas-Leiva D."/>
            <person name="Curtis B.A."/>
            <person name="Zahonova K."/>
            <person name="Pipaliya S."/>
            <person name="Dacks J."/>
            <person name="Roger A.J."/>
        </authorList>
    </citation>
    <scope>NUCLEOTIDE SEQUENCE</scope>
    <source>
        <strain evidence="5">Schooner1</strain>
    </source>
</reference>
<dbReference type="InterPro" id="IPR000225">
    <property type="entry name" value="Armadillo"/>
</dbReference>
<evidence type="ECO:0000256" key="1">
    <source>
        <dbReference type="ARBA" id="ARBA00010394"/>
    </source>
</evidence>
<dbReference type="InterPro" id="IPR016024">
    <property type="entry name" value="ARM-type_fold"/>
</dbReference>
<keyword evidence="3" id="KW-0653">Protein transport</keyword>
<keyword evidence="6" id="KW-1185">Reference proteome</keyword>
<comment type="caution">
    <text evidence="5">The sequence shown here is derived from an EMBL/GenBank/DDBJ whole genome shotgun (WGS) entry which is preliminary data.</text>
</comment>
<name>A0ABQ8YFC7_9EUKA</name>
<dbReference type="SMART" id="SM00185">
    <property type="entry name" value="ARM"/>
    <property type="match status" value="3"/>
</dbReference>
<evidence type="ECO:0000313" key="5">
    <source>
        <dbReference type="EMBL" id="KAJ6243301.1"/>
    </source>
</evidence>
<evidence type="ECO:0000256" key="2">
    <source>
        <dbReference type="ARBA" id="ARBA00022448"/>
    </source>
</evidence>
<gene>
    <name evidence="5" type="ORF">M0813_22272</name>
</gene>
<evidence type="ECO:0000256" key="4">
    <source>
        <dbReference type="SAM" id="Coils"/>
    </source>
</evidence>
<evidence type="ECO:0000313" key="6">
    <source>
        <dbReference type="Proteomes" id="UP001150062"/>
    </source>
</evidence>
<dbReference type="Gene3D" id="1.25.10.10">
    <property type="entry name" value="Leucine-rich Repeat Variant"/>
    <property type="match status" value="1"/>
</dbReference>
<organism evidence="5 6">
    <name type="scientific">Anaeramoeba flamelloides</name>
    <dbReference type="NCBI Taxonomy" id="1746091"/>
    <lineage>
        <taxon>Eukaryota</taxon>
        <taxon>Metamonada</taxon>
        <taxon>Anaeramoebidae</taxon>
        <taxon>Anaeramoeba</taxon>
    </lineage>
</organism>
<protein>
    <submittedName>
        <fullName evidence="5">Importin alpha</fullName>
    </submittedName>
</protein>
<proteinExistence type="inferred from homology"/>
<evidence type="ECO:0000256" key="3">
    <source>
        <dbReference type="ARBA" id="ARBA00022927"/>
    </source>
</evidence>
<sequence length="542" mass="63496">MNKFALKLKRRQIRYKQKKTQSTSRERRLVLNMNLSRIRRDQLLTSKRNITFNNNTSPSLTSMTDNNESISENEIQEVIRSVLNGDDFEREYALSTLKDYFSVNTICNEDLMTNVVNLLFEIVSQKQKYPNLQIESLHLIANLSCGTFEQTEPLINSGIMRYLLNYLTCDEVEYLEIALLTIGNLLQDSIDLKDEFLTKGFFLKVLNIYSLNYPSKIYKVATWILTTLCQGSLCRKVETYSPIIEVLTELLTETSRHLIRSACSGLASLCDKKVLFSYFCKYHTFERLLNLLNSNRISSKNYKTKQIVLFALSQLIKSSSRNFVIKELFSEFQIIETLNNLFDRSNNPKLFISDLLLVLRRSSRAGSEIIQQIISCQILNKIFQLYQLEQDKQKKEIQQQQEQQQQLQLQQQQETFFSNTDSTFNKEFKYEMCWMLFHIFANSNNEQYLSICKQGAIQIICDHIYYENDLSIIRPTLKTINTLCEFENLSIVNHFDENGVLQIIDKFTQHNNLNIRKISNDIIDNVILAHSRMFENDLEIEN</sequence>
<dbReference type="InterPro" id="IPR011989">
    <property type="entry name" value="ARM-like"/>
</dbReference>
<keyword evidence="4" id="KW-0175">Coiled coil</keyword>
<dbReference type="Proteomes" id="UP001150062">
    <property type="component" value="Unassembled WGS sequence"/>
</dbReference>